<evidence type="ECO:0000313" key="17">
    <source>
        <dbReference type="Proteomes" id="UP000807716"/>
    </source>
</evidence>
<name>A0A9P6U5U0_9FUNG</name>
<organism evidence="16 17">
    <name type="scientific">Actinomortierella ambigua</name>
    <dbReference type="NCBI Taxonomy" id="1343610"/>
    <lineage>
        <taxon>Eukaryota</taxon>
        <taxon>Fungi</taxon>
        <taxon>Fungi incertae sedis</taxon>
        <taxon>Mucoromycota</taxon>
        <taxon>Mortierellomycotina</taxon>
        <taxon>Mortierellomycetes</taxon>
        <taxon>Mortierellales</taxon>
        <taxon>Mortierellaceae</taxon>
        <taxon>Actinomortierella</taxon>
    </lineage>
</organism>
<comment type="subcellular location">
    <subcellularLocation>
        <location evidence="1 13">Secreted</location>
    </subcellularLocation>
</comment>
<dbReference type="AlphaFoldDB" id="A0A9P6U5U0"/>
<evidence type="ECO:0000256" key="1">
    <source>
        <dbReference type="ARBA" id="ARBA00004613"/>
    </source>
</evidence>
<dbReference type="PANTHER" id="PTHR33478">
    <property type="entry name" value="EXTRACELLULAR METALLOPROTEINASE MEP"/>
    <property type="match status" value="1"/>
</dbReference>
<evidence type="ECO:0000256" key="13">
    <source>
        <dbReference type="RuleBase" id="RU364017"/>
    </source>
</evidence>
<keyword evidence="4 13" id="KW-0645">Protease</keyword>
<evidence type="ECO:0000256" key="10">
    <source>
        <dbReference type="ARBA" id="ARBA00023145"/>
    </source>
</evidence>
<evidence type="ECO:0000256" key="14">
    <source>
        <dbReference type="SAM" id="MobiDB-lite"/>
    </source>
</evidence>
<reference evidence="16" key="1">
    <citation type="journal article" date="2020" name="Fungal Divers.">
        <title>Resolving the Mortierellaceae phylogeny through synthesis of multi-gene phylogenetics and phylogenomics.</title>
        <authorList>
            <person name="Vandepol N."/>
            <person name="Liber J."/>
            <person name="Desiro A."/>
            <person name="Na H."/>
            <person name="Kennedy M."/>
            <person name="Barry K."/>
            <person name="Grigoriev I.V."/>
            <person name="Miller A.N."/>
            <person name="O'Donnell K."/>
            <person name="Stajich J.E."/>
            <person name="Bonito G."/>
        </authorList>
    </citation>
    <scope>NUCLEOTIDE SEQUENCE</scope>
    <source>
        <strain evidence="16">BC1065</strain>
    </source>
</reference>
<accession>A0A9P6U5U0</accession>
<evidence type="ECO:0000256" key="7">
    <source>
        <dbReference type="ARBA" id="ARBA00022801"/>
    </source>
</evidence>
<dbReference type="Proteomes" id="UP000807716">
    <property type="component" value="Unassembled WGS sequence"/>
</dbReference>
<feature type="binding site" evidence="12">
    <location>
        <position position="490"/>
    </location>
    <ligand>
        <name>Zn(2+)</name>
        <dbReference type="ChEBI" id="CHEBI:29105"/>
        <note>catalytic</note>
    </ligand>
</feature>
<feature type="active site" evidence="11">
    <location>
        <position position="487"/>
    </location>
</feature>
<evidence type="ECO:0000256" key="2">
    <source>
        <dbReference type="ARBA" id="ARBA00006006"/>
    </source>
</evidence>
<keyword evidence="7 13" id="KW-0378">Hydrolase</keyword>
<dbReference type="InterPro" id="IPR011096">
    <property type="entry name" value="FTP_domain"/>
</dbReference>
<dbReference type="InterPro" id="IPR027268">
    <property type="entry name" value="Peptidase_M4/M1_CTD_sf"/>
</dbReference>
<dbReference type="GO" id="GO:0004222">
    <property type="term" value="F:metalloendopeptidase activity"/>
    <property type="evidence" value="ECO:0007669"/>
    <property type="project" value="InterPro"/>
</dbReference>
<evidence type="ECO:0000256" key="9">
    <source>
        <dbReference type="ARBA" id="ARBA00023049"/>
    </source>
</evidence>
<evidence type="ECO:0000256" key="8">
    <source>
        <dbReference type="ARBA" id="ARBA00022833"/>
    </source>
</evidence>
<sequence length="697" mass="78026">MQLTKNQTIGLMSAMLAVASAHRARVQPFGPELAHKEYHAPSLSPSFWSSPSNFYSAASSNADPKAVALEFVERELTTSDYVVKNAYTSKHNGVTHVYLRQMVDGLEVVNGDINVNVDKHGRILSYGDSFYKGRSVKRQGDDDDSEGSIRGWLEREALFLKEQADQLTFGGWRRRRGTLKQRPIKYRPSLPDQETISPQDALLSFARHLNIEIARPDDLDIVSINSLKSDKVEVIMTNVAMAVDGKVPVSQAYIQNEDGELELVYDFKVEMKDTDNWFHAHVNAHTGKIVQIIDWVSDATYNVYPMGVNDPEDGARKLVKDPENKEASPQGWHSQDKNTKTKTTIGNNVYAGENRRNGNDWKNNPRPEGVVKDGELTFDFELDLTKDPDQYIDAAVTNLFYWNNQIHDVFYDYGFDEKAGNFQQNNFGRGGLDGDAVVANAQDGSGYNNANFATPPDGQHGKMRMYVWDITDPMRDGDLEAGIIIHEYAHGISTRLTGGPANSGCLGWGEAGGMGEGWGDFFATMFRQNETHTYDSEFPMGAYAAGGSGIRRYPYSTSLKTNPETFKVMDQPPYWGVHAKGEVWAQMLFEVYQNLHLKLPFTLDWYTKDKTKYANTLVVQLVVDGLKLQPCTPSFIQARDAILQAEQVLTDGKYKCDIWRGFTKRGLGPKAKVIGANSPFGSIRTESFELPSECSKE</sequence>
<comment type="cofactor">
    <cofactor evidence="12">
        <name>Zn(2+)</name>
        <dbReference type="ChEBI" id="CHEBI:29105"/>
    </cofactor>
    <text evidence="12">Binds 1 zinc ion per subunit.</text>
</comment>
<dbReference type="PANTHER" id="PTHR33478:SF1">
    <property type="entry name" value="EXTRACELLULAR METALLOPROTEINASE MEP"/>
    <property type="match status" value="1"/>
</dbReference>
<feature type="binding site" evidence="12">
    <location>
        <position position="298"/>
    </location>
    <ligand>
        <name>Zn(2+)</name>
        <dbReference type="ChEBI" id="CHEBI:29105"/>
        <note>catalytic</note>
    </ligand>
</feature>
<dbReference type="Pfam" id="PF02128">
    <property type="entry name" value="Peptidase_M36"/>
    <property type="match status" value="1"/>
</dbReference>
<keyword evidence="10 13" id="KW-0865">Zymogen</keyword>
<dbReference type="SUPFAM" id="SSF55486">
    <property type="entry name" value="Metalloproteases ('zincins'), catalytic domain"/>
    <property type="match status" value="1"/>
</dbReference>
<evidence type="ECO:0000313" key="16">
    <source>
        <dbReference type="EMBL" id="KAG0260566.1"/>
    </source>
</evidence>
<keyword evidence="6" id="KW-0732">Signal</keyword>
<feature type="binding site" evidence="12">
    <location>
        <position position="486"/>
    </location>
    <ligand>
        <name>Zn(2+)</name>
        <dbReference type="ChEBI" id="CHEBI:29105"/>
        <note>catalytic</note>
    </ligand>
</feature>
<dbReference type="InterPro" id="IPR001842">
    <property type="entry name" value="Peptidase_M36"/>
</dbReference>
<evidence type="ECO:0000256" key="11">
    <source>
        <dbReference type="PIRSR" id="PIRSR601842-1"/>
    </source>
</evidence>
<feature type="domain" description="FTP" evidence="15">
    <location>
        <begin position="80"/>
        <end position="130"/>
    </location>
</feature>
<feature type="binding site" evidence="12">
    <location>
        <position position="516"/>
    </location>
    <ligand>
        <name>Zn(2+)</name>
        <dbReference type="ChEBI" id="CHEBI:29105"/>
        <note>catalytic</note>
    </ligand>
</feature>
<feature type="compositionally biased region" description="Basic and acidic residues" evidence="14">
    <location>
        <begin position="313"/>
        <end position="326"/>
    </location>
</feature>
<evidence type="ECO:0000256" key="12">
    <source>
        <dbReference type="PIRSR" id="PIRSR601842-2"/>
    </source>
</evidence>
<evidence type="ECO:0000259" key="15">
    <source>
        <dbReference type="Pfam" id="PF07504"/>
    </source>
</evidence>
<dbReference type="GO" id="GO:0006508">
    <property type="term" value="P:proteolysis"/>
    <property type="evidence" value="ECO:0007669"/>
    <property type="project" value="UniProtKB-KW"/>
</dbReference>
<dbReference type="GO" id="GO:0005615">
    <property type="term" value="C:extracellular space"/>
    <property type="evidence" value="ECO:0007669"/>
    <property type="project" value="InterPro"/>
</dbReference>
<evidence type="ECO:0000256" key="4">
    <source>
        <dbReference type="ARBA" id="ARBA00022670"/>
    </source>
</evidence>
<dbReference type="OrthoDB" id="3227768at2759"/>
<keyword evidence="17" id="KW-1185">Reference proteome</keyword>
<keyword evidence="3 13" id="KW-0964">Secreted</keyword>
<keyword evidence="9 13" id="KW-0482">Metalloprotease</keyword>
<dbReference type="CDD" id="cd09596">
    <property type="entry name" value="M36"/>
    <property type="match status" value="1"/>
</dbReference>
<gene>
    <name evidence="16" type="primary">MEP5</name>
    <name evidence="16" type="ORF">DFQ27_003464</name>
</gene>
<dbReference type="GO" id="GO:0008270">
    <property type="term" value="F:zinc ion binding"/>
    <property type="evidence" value="ECO:0007669"/>
    <property type="project" value="InterPro"/>
</dbReference>
<proteinExistence type="inferred from homology"/>
<evidence type="ECO:0000256" key="3">
    <source>
        <dbReference type="ARBA" id="ARBA00022525"/>
    </source>
</evidence>
<keyword evidence="5 12" id="KW-0479">Metal-binding</keyword>
<dbReference type="Pfam" id="PF07504">
    <property type="entry name" value="FTP"/>
    <property type="match status" value="1"/>
</dbReference>
<evidence type="ECO:0000256" key="6">
    <source>
        <dbReference type="ARBA" id="ARBA00022729"/>
    </source>
</evidence>
<comment type="similarity">
    <text evidence="2 13">Belongs to the peptidase M36 family.</text>
</comment>
<dbReference type="Gene3D" id="3.10.170.10">
    <property type="match status" value="1"/>
</dbReference>
<dbReference type="EC" id="3.4.24.-" evidence="13"/>
<feature type="compositionally biased region" description="Basic and acidic residues" evidence="14">
    <location>
        <begin position="353"/>
        <end position="368"/>
    </location>
</feature>
<feature type="region of interest" description="Disordered" evidence="14">
    <location>
        <begin position="312"/>
        <end position="342"/>
    </location>
</feature>
<protein>
    <recommendedName>
        <fullName evidence="13">Extracellular metalloproteinase</fullName>
        <ecNumber evidence="13">3.4.24.-</ecNumber>
    </recommendedName>
    <alternativeName>
        <fullName evidence="13">Fungalysin</fullName>
    </alternativeName>
</protein>
<dbReference type="EMBL" id="JAAAJB010000244">
    <property type="protein sequence ID" value="KAG0260566.1"/>
    <property type="molecule type" value="Genomic_DNA"/>
</dbReference>
<dbReference type="Gene3D" id="1.10.390.10">
    <property type="entry name" value="Neutral Protease Domain 2"/>
    <property type="match status" value="1"/>
</dbReference>
<feature type="region of interest" description="Disordered" evidence="14">
    <location>
        <begin position="349"/>
        <end position="368"/>
    </location>
</feature>
<evidence type="ECO:0000256" key="5">
    <source>
        <dbReference type="ARBA" id="ARBA00022723"/>
    </source>
</evidence>
<comment type="caution">
    <text evidence="16">The sequence shown here is derived from an EMBL/GenBank/DDBJ whole genome shotgun (WGS) entry which is preliminary data.</text>
</comment>
<keyword evidence="8 12" id="KW-0862">Zinc</keyword>
<dbReference type="InterPro" id="IPR050371">
    <property type="entry name" value="Fungal_virulence_M36"/>
</dbReference>